<evidence type="ECO:0000313" key="3">
    <source>
        <dbReference type="Proteomes" id="UP001336020"/>
    </source>
</evidence>
<keyword evidence="3" id="KW-1185">Reference proteome</keyword>
<sequence>MSEILYVPTRRRDRSEQIRLEMRTLPDGRLVLPAYTSLQELVRCCGPRQPWMGVDSAGLQEIHRTTGYDVVLLDAAQPPPPPPPAAEDEYRRSRGWLQDPIGRAGAR</sequence>
<evidence type="ECO:0000256" key="1">
    <source>
        <dbReference type="SAM" id="MobiDB-lite"/>
    </source>
</evidence>
<protein>
    <recommendedName>
        <fullName evidence="4">SseB protein N-terminal domain-containing protein</fullName>
    </recommendedName>
</protein>
<dbReference type="InterPro" id="IPR049975">
    <property type="entry name" value="SAV_915-like_dom"/>
</dbReference>
<proteinExistence type="predicted"/>
<dbReference type="RefSeq" id="WP_330133456.1">
    <property type="nucleotide sequence ID" value="NZ_JAUTXY010000004.1"/>
</dbReference>
<reference evidence="2 3" key="1">
    <citation type="submission" date="2023-07" db="EMBL/GenBank/DDBJ databases">
        <authorList>
            <person name="Girao M."/>
            <person name="Carvalho M.F."/>
        </authorList>
    </citation>
    <scope>NUCLEOTIDE SEQUENCE [LARGE SCALE GENOMIC DNA]</scope>
    <source>
        <strain evidence="2 3">YIM65754</strain>
    </source>
</reference>
<organism evidence="2 3">
    <name type="scientific">Rhodococcus artemisiae</name>
    <dbReference type="NCBI Taxonomy" id="714159"/>
    <lineage>
        <taxon>Bacteria</taxon>
        <taxon>Bacillati</taxon>
        <taxon>Actinomycetota</taxon>
        <taxon>Actinomycetes</taxon>
        <taxon>Mycobacteriales</taxon>
        <taxon>Nocardiaceae</taxon>
        <taxon>Rhodococcus</taxon>
    </lineage>
</organism>
<name>A0ABU7L9K6_9NOCA</name>
<evidence type="ECO:0000313" key="2">
    <source>
        <dbReference type="EMBL" id="MEE2058231.1"/>
    </source>
</evidence>
<accession>A0ABU7L9K6</accession>
<dbReference type="NCBIfam" id="NF042914">
    <property type="entry name" value="SAV915_dom"/>
    <property type="match status" value="1"/>
</dbReference>
<feature type="region of interest" description="Disordered" evidence="1">
    <location>
        <begin position="74"/>
        <end position="107"/>
    </location>
</feature>
<dbReference type="Proteomes" id="UP001336020">
    <property type="component" value="Unassembled WGS sequence"/>
</dbReference>
<evidence type="ECO:0008006" key="4">
    <source>
        <dbReference type="Google" id="ProtNLM"/>
    </source>
</evidence>
<comment type="caution">
    <text evidence="2">The sequence shown here is derived from an EMBL/GenBank/DDBJ whole genome shotgun (WGS) entry which is preliminary data.</text>
</comment>
<gene>
    <name evidence="2" type="ORF">Q7514_11930</name>
</gene>
<dbReference type="EMBL" id="JAUTXY010000004">
    <property type="protein sequence ID" value="MEE2058231.1"/>
    <property type="molecule type" value="Genomic_DNA"/>
</dbReference>